<dbReference type="PANTHER" id="PTHR11101">
    <property type="entry name" value="PHOSPHATE TRANSPORTER"/>
    <property type="match status" value="1"/>
</dbReference>
<feature type="transmembrane region" description="Helical" evidence="9">
    <location>
        <begin position="340"/>
        <end position="357"/>
    </location>
</feature>
<dbReference type="Ensembl" id="ENSTRUT00000069313.1">
    <property type="protein sequence ID" value="ENSTRUP00000059067.1"/>
    <property type="gene ID" value="ENSTRUG00000031584.1"/>
</dbReference>
<dbReference type="AlphaFoldDB" id="A0A674MCS4"/>
<dbReference type="Pfam" id="PF01384">
    <property type="entry name" value="PHO4"/>
    <property type="match status" value="1"/>
</dbReference>
<evidence type="ECO:0000256" key="4">
    <source>
        <dbReference type="ARBA" id="ARBA00022592"/>
    </source>
</evidence>
<comment type="caution">
    <text evidence="9">Lacks conserved residue(s) required for the propagation of feature annotation.</text>
</comment>
<dbReference type="Proteomes" id="UP000005226">
    <property type="component" value="Chromosome 21"/>
</dbReference>
<evidence type="ECO:0000313" key="11">
    <source>
        <dbReference type="Proteomes" id="UP000005226"/>
    </source>
</evidence>
<organism evidence="10 11">
    <name type="scientific">Takifugu rubripes</name>
    <name type="common">Japanese pufferfish</name>
    <name type="synonym">Fugu rubripes</name>
    <dbReference type="NCBI Taxonomy" id="31033"/>
    <lineage>
        <taxon>Eukaryota</taxon>
        <taxon>Metazoa</taxon>
        <taxon>Chordata</taxon>
        <taxon>Craniata</taxon>
        <taxon>Vertebrata</taxon>
        <taxon>Euteleostomi</taxon>
        <taxon>Actinopterygii</taxon>
        <taxon>Neopterygii</taxon>
        <taxon>Teleostei</taxon>
        <taxon>Neoteleostei</taxon>
        <taxon>Acanthomorphata</taxon>
        <taxon>Eupercaria</taxon>
        <taxon>Tetraodontiformes</taxon>
        <taxon>Tetradontoidea</taxon>
        <taxon>Tetraodontidae</taxon>
        <taxon>Takifugu</taxon>
    </lineage>
</organism>
<reference evidence="10" key="3">
    <citation type="submission" date="2025-09" db="UniProtKB">
        <authorList>
            <consortium name="Ensembl"/>
        </authorList>
    </citation>
    <scope>IDENTIFICATION</scope>
</reference>
<evidence type="ECO:0000313" key="10">
    <source>
        <dbReference type="Ensembl" id="ENSTRUP00000059067.1"/>
    </source>
</evidence>
<accession>A0A674MCS4</accession>
<dbReference type="GeneTree" id="ENSGT00390000014879"/>
<reference evidence="10" key="2">
    <citation type="submission" date="2025-08" db="UniProtKB">
        <authorList>
            <consortium name="Ensembl"/>
        </authorList>
    </citation>
    <scope>IDENTIFICATION</scope>
</reference>
<comment type="function">
    <text evidence="9">Sodium-phosphate symporter.</text>
</comment>
<comment type="subcellular location">
    <subcellularLocation>
        <location evidence="1 9">Membrane</location>
        <topology evidence="1 9">Multi-pass membrane protein</topology>
    </subcellularLocation>
</comment>
<keyword evidence="8 9" id="KW-0472">Membrane</keyword>
<keyword evidence="7 9" id="KW-1133">Transmembrane helix</keyword>
<dbReference type="InParanoid" id="A0A674MCS4"/>
<evidence type="ECO:0000256" key="2">
    <source>
        <dbReference type="ARBA" id="ARBA00009916"/>
    </source>
</evidence>
<dbReference type="GO" id="GO:0016020">
    <property type="term" value="C:membrane"/>
    <property type="evidence" value="ECO:0007669"/>
    <property type="project" value="UniProtKB-SubCell"/>
</dbReference>
<dbReference type="PANTHER" id="PTHR11101:SF46">
    <property type="entry name" value="SODIUM-DEPENDENT PHOSPHATE TRANSPORTER 1"/>
    <property type="match status" value="1"/>
</dbReference>
<name>A0A674MCS4_TAKRU</name>
<keyword evidence="3 9" id="KW-0813">Transport</keyword>
<dbReference type="GO" id="GO:0035435">
    <property type="term" value="P:phosphate ion transmembrane transport"/>
    <property type="evidence" value="ECO:0007669"/>
    <property type="project" value="TreeGrafter"/>
</dbReference>
<comment type="similarity">
    <text evidence="2 9">Belongs to the inorganic phosphate transporter (PiT) (TC 2.A.20) family.</text>
</comment>
<dbReference type="InterPro" id="IPR001204">
    <property type="entry name" value="Phos_transporter"/>
</dbReference>
<evidence type="ECO:0000256" key="6">
    <source>
        <dbReference type="ARBA" id="ARBA00022847"/>
    </source>
</evidence>
<evidence type="ECO:0000256" key="5">
    <source>
        <dbReference type="ARBA" id="ARBA00022692"/>
    </source>
</evidence>
<sequence length="394" mass="42700">MPSPWASTSSLYCLQAPHCWASAGSHFGERCASPWVVLPSLLWSCGCLSVRTSRRKSNVRQSHKHTHTHTHTYMYLMLFCFCVSGGTAEAVSATPLINKVSTVPVEQPVEQPSTHGDLQAQISAGDSQKVAFKLGGSEDADLDKSDAETKDADAANGLAGTVGPMIITDPHSGRSHTIHKDSGLYKDLLHKLHMAKVGDCIGDSDTEERPIRRNNSYTSYTMTIYGIHGDPKFRDGDSGSLDRRARVDSYSSYSLAVTKSSECADQDVAEADANLDLEVDELEVDHPVVSTLFQFLQILTACFGSFAHGGNDVSNAIGPLVAIWLLYESGSVESNLPTPIWLLLFGGVGICAGLWVLGRRVIKTMGKDLTPITPSRYDSYSHLYDTDLCAVAVK</sequence>
<keyword evidence="6" id="KW-0769">Symport</keyword>
<proteinExistence type="inferred from homology"/>
<evidence type="ECO:0000256" key="3">
    <source>
        <dbReference type="ARBA" id="ARBA00022448"/>
    </source>
</evidence>
<reference evidence="10 11" key="1">
    <citation type="journal article" date="2011" name="Genome Biol. Evol.">
        <title>Integration of the genetic map and genome assembly of fugu facilitates insights into distinct features of genome evolution in teleosts and mammals.</title>
        <authorList>
            <person name="Kai W."/>
            <person name="Kikuchi K."/>
            <person name="Tohari S."/>
            <person name="Chew A.K."/>
            <person name="Tay A."/>
            <person name="Fujiwara A."/>
            <person name="Hosoya S."/>
            <person name="Suetake H."/>
            <person name="Naruse K."/>
            <person name="Brenner S."/>
            <person name="Suzuki Y."/>
            <person name="Venkatesh B."/>
        </authorList>
    </citation>
    <scope>NUCLEOTIDE SEQUENCE [LARGE SCALE GENOMIC DNA]</scope>
</reference>
<dbReference type="GO" id="GO:0015293">
    <property type="term" value="F:symporter activity"/>
    <property type="evidence" value="ECO:0007669"/>
    <property type="project" value="UniProtKB-KW"/>
</dbReference>
<dbReference type="GO" id="GO:0005315">
    <property type="term" value="F:phosphate transmembrane transporter activity"/>
    <property type="evidence" value="ECO:0007669"/>
    <property type="project" value="InterPro"/>
</dbReference>
<evidence type="ECO:0000256" key="9">
    <source>
        <dbReference type="RuleBase" id="RU363058"/>
    </source>
</evidence>
<evidence type="ECO:0000256" key="1">
    <source>
        <dbReference type="ARBA" id="ARBA00004141"/>
    </source>
</evidence>
<keyword evidence="5 9" id="KW-0812">Transmembrane</keyword>
<evidence type="ECO:0000256" key="8">
    <source>
        <dbReference type="ARBA" id="ARBA00023136"/>
    </source>
</evidence>
<keyword evidence="11" id="KW-1185">Reference proteome</keyword>
<protein>
    <recommendedName>
        <fullName evidence="9">Phosphate transporter</fullName>
    </recommendedName>
</protein>
<keyword evidence="4 9" id="KW-0592">Phosphate transport</keyword>
<evidence type="ECO:0000256" key="7">
    <source>
        <dbReference type="ARBA" id="ARBA00022989"/>
    </source>
</evidence>